<keyword evidence="2" id="KW-1185">Reference proteome</keyword>
<name>A0A0K8MCE7_9PROT</name>
<dbReference type="Proteomes" id="UP000036771">
    <property type="component" value="Unassembled WGS sequence"/>
</dbReference>
<dbReference type="EMBL" id="BBVC01000034">
    <property type="protein sequence ID" value="GAO98225.1"/>
    <property type="molecule type" value="Genomic_DNA"/>
</dbReference>
<proteinExistence type="predicted"/>
<organism evidence="1 2">
    <name type="scientific">Caedimonas varicaedens</name>
    <dbReference type="NCBI Taxonomy" id="1629334"/>
    <lineage>
        <taxon>Bacteria</taxon>
        <taxon>Pseudomonadati</taxon>
        <taxon>Pseudomonadota</taxon>
        <taxon>Alphaproteobacteria</taxon>
        <taxon>Holosporales</taxon>
        <taxon>Caedimonadaceae</taxon>
        <taxon>Caedimonas</taxon>
    </lineage>
</organism>
<protein>
    <submittedName>
        <fullName evidence="1">Uncharacterized protein</fullName>
    </submittedName>
</protein>
<sequence length="171" mass="19970">MYESELTLDRIGFPPFSARNCQQTLIPVMSGDLRRTVNGTLIYTGNEGHHKFQTVIQCQDKSCPAFEGIWRGSLVKVGCIQRLSQEVKYLREIMLYRDPVENSVIVMDENRQEKEIESVTERIVRIRDQQQGPDKWYVFYRPSLAMRVISYKLLTDEWGFSGGWQLDLEEV</sequence>
<gene>
    <name evidence="1" type="ORF">Cva_00873</name>
</gene>
<comment type="caution">
    <text evidence="1">The sequence shown here is derived from an EMBL/GenBank/DDBJ whole genome shotgun (WGS) entry which is preliminary data.</text>
</comment>
<reference evidence="1 2" key="1">
    <citation type="submission" date="2015-03" db="EMBL/GenBank/DDBJ databases">
        <title>Caedibacter varicaedens, whole genome shotgun sequence.</title>
        <authorList>
            <person name="Suzuki H."/>
            <person name="Dapper A.L."/>
            <person name="Gibson A.K."/>
            <person name="Jackson C."/>
            <person name="Lee H."/>
            <person name="Pejaver V.R."/>
            <person name="Doak T."/>
            <person name="Lynch M."/>
        </authorList>
    </citation>
    <scope>NUCLEOTIDE SEQUENCE [LARGE SCALE GENOMIC DNA]</scope>
</reference>
<dbReference type="OrthoDB" id="8080408at2"/>
<dbReference type="AlphaFoldDB" id="A0A0K8MCE7"/>
<evidence type="ECO:0000313" key="1">
    <source>
        <dbReference type="EMBL" id="GAO98225.1"/>
    </source>
</evidence>
<accession>A0A0K8MCE7</accession>
<evidence type="ECO:0000313" key="2">
    <source>
        <dbReference type="Proteomes" id="UP000036771"/>
    </source>
</evidence>